<evidence type="ECO:0000256" key="1">
    <source>
        <dbReference type="SAM" id="MobiDB-lite"/>
    </source>
</evidence>
<gene>
    <name evidence="2" type="ORF">RCC_03228</name>
</gene>
<dbReference type="AlphaFoldDB" id="A0A2D3V4I2"/>
<dbReference type="RefSeq" id="XP_023624287.1">
    <property type="nucleotide sequence ID" value="XM_023768519.1"/>
</dbReference>
<reference evidence="2 3" key="1">
    <citation type="submission" date="2016-03" db="EMBL/GenBank/DDBJ databases">
        <authorList>
            <person name="Ploux O."/>
        </authorList>
    </citation>
    <scope>NUCLEOTIDE SEQUENCE [LARGE SCALE GENOMIC DNA]</scope>
    <source>
        <strain evidence="2 3">URUG2</strain>
    </source>
</reference>
<feature type="region of interest" description="Disordered" evidence="1">
    <location>
        <begin position="56"/>
        <end position="84"/>
    </location>
</feature>
<proteinExistence type="predicted"/>
<dbReference type="Proteomes" id="UP000225277">
    <property type="component" value="Unassembled WGS sequence"/>
</dbReference>
<name>A0A2D3V4I2_9PEZI</name>
<protein>
    <submittedName>
        <fullName evidence="2">Uncharacterized protein</fullName>
    </submittedName>
</protein>
<evidence type="ECO:0000313" key="2">
    <source>
        <dbReference type="EMBL" id="CZT17394.1"/>
    </source>
</evidence>
<evidence type="ECO:0000313" key="3">
    <source>
        <dbReference type="Proteomes" id="UP000225277"/>
    </source>
</evidence>
<keyword evidence="3" id="KW-1185">Reference proteome</keyword>
<organism evidence="2 3">
    <name type="scientific">Ramularia collo-cygni</name>
    <dbReference type="NCBI Taxonomy" id="112498"/>
    <lineage>
        <taxon>Eukaryota</taxon>
        <taxon>Fungi</taxon>
        <taxon>Dikarya</taxon>
        <taxon>Ascomycota</taxon>
        <taxon>Pezizomycotina</taxon>
        <taxon>Dothideomycetes</taxon>
        <taxon>Dothideomycetidae</taxon>
        <taxon>Mycosphaerellales</taxon>
        <taxon>Mycosphaerellaceae</taxon>
        <taxon>Ramularia</taxon>
    </lineage>
</organism>
<sequence>MADLKTFSPIQSLIETWWKEERPEGNNSPAPLDLPIYRELLDFAQKQLKETRIVQSKAEDGETRNIAISPSGEFPVHDGPPTYSADQKQNTLNRGINDLKTLLPIDTPFVCGGVYDYVGRNGSNTYGAFGGRPDIVAYSLNVTSAGQISGSSKDKCGSARIEGKIDCETGAVEFVKSYSWYNLWTQWNYRGQLQRIDSRAVVLGRWERGRFAIWLDAKDTDQDRMAAQMLRVLDTRDAQSRLDACAL</sequence>
<dbReference type="EMBL" id="FJUY01000004">
    <property type="protein sequence ID" value="CZT17394.1"/>
    <property type="molecule type" value="Genomic_DNA"/>
</dbReference>
<accession>A0A2D3V4I2</accession>
<dbReference type="GeneID" id="35598435"/>